<comment type="caution">
    <text evidence="1">The sequence shown here is derived from an EMBL/GenBank/DDBJ whole genome shotgun (WGS) entry which is preliminary data.</text>
</comment>
<protein>
    <submittedName>
        <fullName evidence="1">1066_t:CDS:1</fullName>
    </submittedName>
</protein>
<feature type="non-terminal residue" evidence="1">
    <location>
        <position position="1"/>
    </location>
</feature>
<keyword evidence="2" id="KW-1185">Reference proteome</keyword>
<dbReference type="EMBL" id="CAJVPU010013788">
    <property type="protein sequence ID" value="CAG8635139.1"/>
    <property type="molecule type" value="Genomic_DNA"/>
</dbReference>
<evidence type="ECO:0000313" key="2">
    <source>
        <dbReference type="Proteomes" id="UP000789702"/>
    </source>
</evidence>
<reference evidence="1" key="1">
    <citation type="submission" date="2021-06" db="EMBL/GenBank/DDBJ databases">
        <authorList>
            <person name="Kallberg Y."/>
            <person name="Tangrot J."/>
            <person name="Rosling A."/>
        </authorList>
    </citation>
    <scope>NUCLEOTIDE SEQUENCE</scope>
    <source>
        <strain evidence="1">IL203A</strain>
    </source>
</reference>
<organism evidence="1 2">
    <name type="scientific">Dentiscutata heterogama</name>
    <dbReference type="NCBI Taxonomy" id="1316150"/>
    <lineage>
        <taxon>Eukaryota</taxon>
        <taxon>Fungi</taxon>
        <taxon>Fungi incertae sedis</taxon>
        <taxon>Mucoromycota</taxon>
        <taxon>Glomeromycotina</taxon>
        <taxon>Glomeromycetes</taxon>
        <taxon>Diversisporales</taxon>
        <taxon>Gigasporaceae</taxon>
        <taxon>Dentiscutata</taxon>
    </lineage>
</organism>
<evidence type="ECO:0000313" key="1">
    <source>
        <dbReference type="EMBL" id="CAG8635139.1"/>
    </source>
</evidence>
<gene>
    <name evidence="1" type="ORF">DHETER_LOCUS8572</name>
</gene>
<dbReference type="Proteomes" id="UP000789702">
    <property type="component" value="Unassembled WGS sequence"/>
</dbReference>
<proteinExistence type="predicted"/>
<sequence length="400" mass="45716">VNSALVNDHSRNKKLKELERILKIYGHFYASEVIFGGAIIENYNNISKQTKDSSSLGIKVVGNFELIHAEGGYESNDTTSKTVDITKEMLAIIGGDEVHFVKNDPEAIKKWRNSFNNSKNWRIISYKIRPIFDLLDNELKNKVLEALGEQILKVGTITHHAELECSNLSPIVIDSWSNGIFEDVTSNPLQCQILASIMNKDNRIYSLRIEYVDEDTPVFVIHYLGICVIQSPSESSNYDIYQSKIVTGIHFFSENSSEKSACMFVHDLDNCNIVDNIINEISPSKIMCSIIDIKDNKPCMLEVEWKKCGRHNLFSDISKKLIVCNEHKKYLTSLLEECFREERIDYPLFMSIFNNCSQHGFINITPKCPIYFMLNRTNNSPSEFKGHISILSTRYKSSPI</sequence>
<accession>A0ACA9N5C9</accession>
<name>A0ACA9N5C9_9GLOM</name>